<evidence type="ECO:0000313" key="3">
    <source>
        <dbReference type="Proteomes" id="UP000005408"/>
    </source>
</evidence>
<dbReference type="Proteomes" id="UP000005408">
    <property type="component" value="Unassembled WGS sequence"/>
</dbReference>
<protein>
    <submittedName>
        <fullName evidence="2">Uncharacterized protein</fullName>
    </submittedName>
</protein>
<evidence type="ECO:0000313" key="2">
    <source>
        <dbReference type="EnsemblMetazoa" id="G11923.1:cds"/>
    </source>
</evidence>
<proteinExistence type="predicted"/>
<accession>A0A8W8I0H9</accession>
<name>A0A8W8I0H9_MAGGI</name>
<organism evidence="2 3">
    <name type="scientific">Magallana gigas</name>
    <name type="common">Pacific oyster</name>
    <name type="synonym">Crassostrea gigas</name>
    <dbReference type="NCBI Taxonomy" id="29159"/>
    <lineage>
        <taxon>Eukaryota</taxon>
        <taxon>Metazoa</taxon>
        <taxon>Spiralia</taxon>
        <taxon>Lophotrochozoa</taxon>
        <taxon>Mollusca</taxon>
        <taxon>Bivalvia</taxon>
        <taxon>Autobranchia</taxon>
        <taxon>Pteriomorphia</taxon>
        <taxon>Ostreida</taxon>
        <taxon>Ostreoidea</taxon>
        <taxon>Ostreidae</taxon>
        <taxon>Magallana</taxon>
    </lineage>
</organism>
<dbReference type="EnsemblMetazoa" id="G11923.1">
    <property type="protein sequence ID" value="G11923.1:cds"/>
    <property type="gene ID" value="G11923"/>
</dbReference>
<evidence type="ECO:0000256" key="1">
    <source>
        <dbReference type="SAM" id="MobiDB-lite"/>
    </source>
</evidence>
<dbReference type="AlphaFoldDB" id="A0A8W8I0H9"/>
<feature type="compositionally biased region" description="Basic residues" evidence="1">
    <location>
        <begin position="102"/>
        <end position="114"/>
    </location>
</feature>
<sequence>MVKLKTKKFTCFTTFSRLLERTEQNKENCEYWRKTIQQQCEIIINNWGKIAFSSLKLKEVLKETVMKNHLCPNATDAEIHVYSIAKYWFRFASDWEGGRKKRTEKKFFPQHKTKPIGNRRPGSEPEDATQDKILDNMNFLMS</sequence>
<keyword evidence="3" id="KW-1185">Reference proteome</keyword>
<reference evidence="2" key="1">
    <citation type="submission" date="2022-08" db="UniProtKB">
        <authorList>
            <consortium name="EnsemblMetazoa"/>
        </authorList>
    </citation>
    <scope>IDENTIFICATION</scope>
    <source>
        <strain evidence="2">05x7-T-G4-1.051#20</strain>
    </source>
</reference>
<feature type="region of interest" description="Disordered" evidence="1">
    <location>
        <begin position="102"/>
        <end position="131"/>
    </location>
</feature>